<comment type="caution">
    <text evidence="1">The sequence shown here is derived from an EMBL/GenBank/DDBJ whole genome shotgun (WGS) entry which is preliminary data.</text>
</comment>
<dbReference type="EMBL" id="JAANNW010000007">
    <property type="protein sequence ID" value="NUV74642.1"/>
    <property type="molecule type" value="Genomic_DNA"/>
</dbReference>
<organism evidence="1 2">
    <name type="scientific">Streptomyces fungicidicus</name>
    <dbReference type="NCBI Taxonomy" id="68203"/>
    <lineage>
        <taxon>Bacteria</taxon>
        <taxon>Bacillati</taxon>
        <taxon>Actinomycetota</taxon>
        <taxon>Actinomycetes</taxon>
        <taxon>Kitasatosporales</taxon>
        <taxon>Streptomycetaceae</taxon>
        <taxon>Streptomyces</taxon>
    </lineage>
</organism>
<evidence type="ECO:0000313" key="2">
    <source>
        <dbReference type="Proteomes" id="UP000556843"/>
    </source>
</evidence>
<sequence>MRSRWVTGMSCAYDRTVATCAATATAQLMADHIGTIAGMGRQYFGPDKGFKSSLDRSARKAAWRMIRREEGLDDEL</sequence>
<proteinExistence type="predicted"/>
<protein>
    <submittedName>
        <fullName evidence="1">Uncharacterized protein</fullName>
    </submittedName>
</protein>
<name>A0ACC7XYN8_9ACTN</name>
<keyword evidence="2" id="KW-1185">Reference proteome</keyword>
<reference evidence="1" key="1">
    <citation type="submission" date="2020-03" db="EMBL/GenBank/DDBJ databases">
        <title>Complete genome sequence of sixteen Streptomyces strains facilitates identification of candidate genes involved in plant growth-promotion in grain legumes and cereals.</title>
        <authorList>
            <person name="Gopalakrishnan S."/>
            <person name="Thakur V."/>
            <person name="Saxena R."/>
            <person name="Vadlamudi S."/>
            <person name="Purohit S."/>
            <person name="Kumar V."/>
            <person name="Rathore A."/>
            <person name="Chitikineni A."/>
            <person name="Varshney R.K."/>
        </authorList>
    </citation>
    <scope>NUCLEOTIDE SEQUENCE</scope>
    <source>
        <strain evidence="1">CAI-93</strain>
    </source>
</reference>
<dbReference type="Proteomes" id="UP000556843">
    <property type="component" value="Unassembled WGS sequence"/>
</dbReference>
<gene>
    <name evidence="1" type="ORF">G6W56_10780</name>
</gene>
<evidence type="ECO:0000313" key="1">
    <source>
        <dbReference type="EMBL" id="NUV74642.1"/>
    </source>
</evidence>
<accession>A0ACC7XYN8</accession>